<dbReference type="Proteomes" id="UP000645217">
    <property type="component" value="Unassembled WGS sequence"/>
</dbReference>
<dbReference type="AlphaFoldDB" id="A0A917QNX0"/>
<feature type="region of interest" description="Disordered" evidence="1">
    <location>
        <begin position="523"/>
        <end position="543"/>
    </location>
</feature>
<feature type="region of interest" description="Disordered" evidence="1">
    <location>
        <begin position="401"/>
        <end position="455"/>
    </location>
</feature>
<accession>A0A917QNX0</accession>
<evidence type="ECO:0000313" key="4">
    <source>
        <dbReference type="Proteomes" id="UP000645217"/>
    </source>
</evidence>
<evidence type="ECO:0000313" key="3">
    <source>
        <dbReference type="EMBL" id="GGK60982.1"/>
    </source>
</evidence>
<feature type="compositionally biased region" description="Gly residues" evidence="1">
    <location>
        <begin position="421"/>
        <end position="430"/>
    </location>
</feature>
<keyword evidence="2" id="KW-1133">Transmembrane helix</keyword>
<reference evidence="3" key="2">
    <citation type="submission" date="2020-09" db="EMBL/GenBank/DDBJ databases">
        <authorList>
            <person name="Sun Q."/>
            <person name="Ohkuma M."/>
        </authorList>
    </citation>
    <scope>NUCLEOTIDE SEQUENCE</scope>
    <source>
        <strain evidence="3">JCM 13064</strain>
    </source>
</reference>
<name>A0A917QNX0_9ACTN</name>
<evidence type="ECO:0000256" key="1">
    <source>
        <dbReference type="SAM" id="MobiDB-lite"/>
    </source>
</evidence>
<feature type="compositionally biased region" description="Polar residues" evidence="1">
    <location>
        <begin position="523"/>
        <end position="537"/>
    </location>
</feature>
<comment type="caution">
    <text evidence="3">The sequence shown here is derived from an EMBL/GenBank/DDBJ whole genome shotgun (WGS) entry which is preliminary data.</text>
</comment>
<gene>
    <name evidence="3" type="ORF">GCM10007964_00100</name>
</gene>
<proteinExistence type="predicted"/>
<feature type="transmembrane region" description="Helical" evidence="2">
    <location>
        <begin position="143"/>
        <end position="162"/>
    </location>
</feature>
<feature type="transmembrane region" description="Helical" evidence="2">
    <location>
        <begin position="34"/>
        <end position="57"/>
    </location>
</feature>
<feature type="compositionally biased region" description="Basic and acidic residues" evidence="1">
    <location>
        <begin position="444"/>
        <end position="455"/>
    </location>
</feature>
<evidence type="ECO:0000256" key="2">
    <source>
        <dbReference type="SAM" id="Phobius"/>
    </source>
</evidence>
<keyword evidence="4" id="KW-1185">Reference proteome</keyword>
<dbReference type="EMBL" id="BMNT01000001">
    <property type="protein sequence ID" value="GGK60982.1"/>
    <property type="molecule type" value="Genomic_DNA"/>
</dbReference>
<organism evidence="3 4">
    <name type="scientific">Sphaerisporangium melleum</name>
    <dbReference type="NCBI Taxonomy" id="321316"/>
    <lineage>
        <taxon>Bacteria</taxon>
        <taxon>Bacillati</taxon>
        <taxon>Actinomycetota</taxon>
        <taxon>Actinomycetes</taxon>
        <taxon>Streptosporangiales</taxon>
        <taxon>Streptosporangiaceae</taxon>
        <taxon>Sphaerisporangium</taxon>
    </lineage>
</organism>
<sequence>MTHLSAPMQVNGSPVDHLPPIDQITAFVAANPGATAVICASGLVLLVLTFFALRAAYRALAWGAKHALSATRKVTEGRPAEDSLTIAAAAIATGVSAQGMWKFSGDVLGFDGPLRLLLFAFIEVAVITSAVRARRNMRENFSAGIDGIAVWVLTSLSAVLSALDADSIPGAIFRLAAPLVAAWLWERGMAVERHRLTGRGRIHWRLTLERVMVWFGLAEAEDRTASEVDVHRRLTRIARAAVKVRELQDAGVYGRKLAAAQSRLRAALEQGEEHTDLATNPDTKRILLDKVTALRSGSHLAGLPDIDPWAGVDHPAAKTRDDLPGSRLLAAGLSKWSQEMLREPADVVAARGLGRGQDASGTATTPAAVIPAPRRRIMGDPGSPYPIGRLVPFEVWTRPERRPLDGRFPLPPADGNPDGRTGNGTGPGGRGDGKGTRPGPGQDDDQKKPTEQDRRRVAQWWVKRVKAGEVLSKWTLADRTGFRPTWCGDRIAEGKEILARQGWTFAPDGRPIRPADTDADLVASTSRPAAVQRSVNGSAPAAS</sequence>
<keyword evidence="2" id="KW-0812">Transmembrane</keyword>
<reference evidence="3" key="1">
    <citation type="journal article" date="2014" name="Int. J. Syst. Evol. Microbiol.">
        <title>Complete genome sequence of Corynebacterium casei LMG S-19264T (=DSM 44701T), isolated from a smear-ripened cheese.</title>
        <authorList>
            <consortium name="US DOE Joint Genome Institute (JGI-PGF)"/>
            <person name="Walter F."/>
            <person name="Albersmeier A."/>
            <person name="Kalinowski J."/>
            <person name="Ruckert C."/>
        </authorList>
    </citation>
    <scope>NUCLEOTIDE SEQUENCE</scope>
    <source>
        <strain evidence="3">JCM 13064</strain>
    </source>
</reference>
<evidence type="ECO:0008006" key="5">
    <source>
        <dbReference type="Google" id="ProtNLM"/>
    </source>
</evidence>
<protein>
    <recommendedName>
        <fullName evidence="5">DUF2637 domain-containing protein</fullName>
    </recommendedName>
</protein>
<keyword evidence="2" id="KW-0472">Membrane</keyword>